<dbReference type="GO" id="GO:0005524">
    <property type="term" value="F:ATP binding"/>
    <property type="evidence" value="ECO:0007669"/>
    <property type="project" value="UniProtKB-KW"/>
</dbReference>
<dbReference type="PROSITE" id="PS00211">
    <property type="entry name" value="ABC_TRANSPORTER_1"/>
    <property type="match status" value="1"/>
</dbReference>
<keyword evidence="6" id="KW-1185">Reference proteome</keyword>
<gene>
    <name evidence="5" type="ORF">GA0061094_1562</name>
</gene>
<dbReference type="PANTHER" id="PTHR42788:SF21">
    <property type="entry name" value="ABC TRANSPORTER ATP-BINDING PROTEIN"/>
    <property type="match status" value="1"/>
</dbReference>
<protein>
    <submittedName>
        <fullName evidence="5">NitT/TauT family transport system ATP-binding protein</fullName>
    </submittedName>
</protein>
<dbReference type="SUPFAM" id="SSF52540">
    <property type="entry name" value="P-loop containing nucleoside triphosphate hydrolases"/>
    <property type="match status" value="1"/>
</dbReference>
<feature type="domain" description="ABC transporter" evidence="4">
    <location>
        <begin position="4"/>
        <end position="235"/>
    </location>
</feature>
<evidence type="ECO:0000313" key="6">
    <source>
        <dbReference type="Proteomes" id="UP000181997"/>
    </source>
</evidence>
<dbReference type="Gene3D" id="3.40.50.300">
    <property type="entry name" value="P-loop containing nucleotide triphosphate hydrolases"/>
    <property type="match status" value="1"/>
</dbReference>
<dbReference type="RefSeq" id="WP_032087263.1">
    <property type="nucleotide sequence ID" value="NZ_FMAU01000001.1"/>
</dbReference>
<evidence type="ECO:0000259" key="4">
    <source>
        <dbReference type="PROSITE" id="PS50893"/>
    </source>
</evidence>
<dbReference type="InterPro" id="IPR027417">
    <property type="entry name" value="P-loop_NTPase"/>
</dbReference>
<dbReference type="InterPro" id="IPR017871">
    <property type="entry name" value="ABC_transporter-like_CS"/>
</dbReference>
<dbReference type="EMBL" id="FMAU01000001">
    <property type="protein sequence ID" value="SCB94274.1"/>
    <property type="molecule type" value="Genomic_DNA"/>
</dbReference>
<proteinExistence type="predicted"/>
<dbReference type="InterPro" id="IPR003593">
    <property type="entry name" value="AAA+_ATPase"/>
</dbReference>
<dbReference type="PANTHER" id="PTHR42788">
    <property type="entry name" value="TAURINE IMPORT ATP-BINDING PROTEIN-RELATED"/>
    <property type="match status" value="1"/>
</dbReference>
<dbReference type="PROSITE" id="PS50893">
    <property type="entry name" value="ABC_TRANSPORTER_2"/>
    <property type="match status" value="1"/>
</dbReference>
<dbReference type="AlphaFoldDB" id="A0A0V8HN91"/>
<dbReference type="OrthoDB" id="9802264at2"/>
<keyword evidence="2" id="KW-0547">Nucleotide-binding</keyword>
<sequence length="258" mass="28893">MDFLSVDSIHHTYFSPKTATNALANISLNVNEGEFISFIGPSGCGKTTLLSIIAGLIKPTEGKVLLNGRPVSSEKNQMGYMLQQDYLFPWKTIEENILLGLRIMDSLTEEKKTEAYELLEELGLKGVGASYPRELSGGMRQRVALIRTLITEPKILLLDEPFSALDYQTKLKLEDLIFTTLKSLNKTAVLVTHDIGEAIAMSDRIILFASNPGRVHRVFEVPPELKGLKPFTVRNHEAYPPFFQNIWKELENLESGNP</sequence>
<dbReference type="CDD" id="cd03293">
    <property type="entry name" value="ABC_NrtD_SsuB_transporters"/>
    <property type="match status" value="1"/>
</dbReference>
<accession>A0A0V8HN91</accession>
<evidence type="ECO:0000256" key="1">
    <source>
        <dbReference type="ARBA" id="ARBA00022448"/>
    </source>
</evidence>
<organism evidence="5 6">
    <name type="scientific">[Bacillus] enclensis</name>
    <dbReference type="NCBI Taxonomy" id="1402860"/>
    <lineage>
        <taxon>Bacteria</taxon>
        <taxon>Bacillati</taxon>
        <taxon>Bacillota</taxon>
        <taxon>Bacilli</taxon>
        <taxon>Bacillales</taxon>
        <taxon>Bacillaceae</taxon>
        <taxon>Rossellomorea</taxon>
    </lineage>
</organism>
<dbReference type="Proteomes" id="UP000181997">
    <property type="component" value="Unassembled WGS sequence"/>
</dbReference>
<name>A0A0V8HN91_9BACI</name>
<evidence type="ECO:0000256" key="2">
    <source>
        <dbReference type="ARBA" id="ARBA00022741"/>
    </source>
</evidence>
<evidence type="ECO:0000256" key="3">
    <source>
        <dbReference type="ARBA" id="ARBA00022840"/>
    </source>
</evidence>
<reference evidence="6" key="1">
    <citation type="submission" date="2016-08" db="EMBL/GenBank/DDBJ databases">
        <authorList>
            <person name="Varghese N."/>
            <person name="Submissions Spin"/>
        </authorList>
    </citation>
    <scope>NUCLEOTIDE SEQUENCE [LARGE SCALE GENOMIC DNA]</scope>
    <source>
        <strain evidence="6">SGD-1123</strain>
    </source>
</reference>
<dbReference type="Pfam" id="PF00005">
    <property type="entry name" value="ABC_tran"/>
    <property type="match status" value="1"/>
</dbReference>
<dbReference type="GO" id="GO:0016887">
    <property type="term" value="F:ATP hydrolysis activity"/>
    <property type="evidence" value="ECO:0007669"/>
    <property type="project" value="InterPro"/>
</dbReference>
<keyword evidence="3 5" id="KW-0067">ATP-binding</keyword>
<dbReference type="SMART" id="SM00382">
    <property type="entry name" value="AAA"/>
    <property type="match status" value="1"/>
</dbReference>
<dbReference type="InterPro" id="IPR050166">
    <property type="entry name" value="ABC_transporter_ATP-bind"/>
</dbReference>
<dbReference type="InterPro" id="IPR003439">
    <property type="entry name" value="ABC_transporter-like_ATP-bd"/>
</dbReference>
<evidence type="ECO:0000313" key="5">
    <source>
        <dbReference type="EMBL" id="SCB94274.1"/>
    </source>
</evidence>
<keyword evidence="1" id="KW-0813">Transport</keyword>